<dbReference type="Gene3D" id="3.10.180.10">
    <property type="entry name" value="2,3-Dihydroxybiphenyl 1,2-Dioxygenase, domain 1"/>
    <property type="match status" value="1"/>
</dbReference>
<sequence length="149" mass="16310">MSIIDIGHTAFACHDMDAALEFYALLGITESFRLTKEDGSIRLIYLHVSGDRFLELFPGGPGPEQRASNGPSSFKHLCLMTDDIEADVEHLRSHGVTIDTEIKLGLDTNQQAWVKDPDGNPIELMQISEISPQRAVADGREPIVPGPQG</sequence>
<dbReference type="EMBL" id="CADCWI010000097">
    <property type="protein sequence ID" value="CAA9562208.1"/>
    <property type="molecule type" value="Genomic_DNA"/>
</dbReference>
<dbReference type="InterPro" id="IPR051785">
    <property type="entry name" value="MMCE/EMCE_epimerase"/>
</dbReference>
<dbReference type="GO" id="GO:0046491">
    <property type="term" value="P:L-methylmalonyl-CoA metabolic process"/>
    <property type="evidence" value="ECO:0007669"/>
    <property type="project" value="TreeGrafter"/>
</dbReference>
<name>A0A6J4V1I1_9BACT</name>
<dbReference type="InterPro" id="IPR029068">
    <property type="entry name" value="Glyas_Bleomycin-R_OHBP_Dase"/>
</dbReference>
<evidence type="ECO:0000313" key="3">
    <source>
        <dbReference type="EMBL" id="CAA9562208.1"/>
    </source>
</evidence>
<dbReference type="GO" id="GO:0004493">
    <property type="term" value="F:methylmalonyl-CoA epimerase activity"/>
    <property type="evidence" value="ECO:0007669"/>
    <property type="project" value="TreeGrafter"/>
</dbReference>
<dbReference type="PROSITE" id="PS51819">
    <property type="entry name" value="VOC"/>
    <property type="match status" value="1"/>
</dbReference>
<dbReference type="CDD" id="cd06587">
    <property type="entry name" value="VOC"/>
    <property type="match status" value="1"/>
</dbReference>
<gene>
    <name evidence="3" type="ORF">AVDCRST_MAG43-2019</name>
</gene>
<organism evidence="3">
    <name type="scientific">uncultured Thermomicrobiales bacterium</name>
    <dbReference type="NCBI Taxonomy" id="1645740"/>
    <lineage>
        <taxon>Bacteria</taxon>
        <taxon>Pseudomonadati</taxon>
        <taxon>Thermomicrobiota</taxon>
        <taxon>Thermomicrobia</taxon>
        <taxon>Thermomicrobiales</taxon>
        <taxon>environmental samples</taxon>
    </lineage>
</organism>
<accession>A0A6J4V1I1</accession>
<keyword evidence="1" id="KW-0479">Metal-binding</keyword>
<dbReference type="GO" id="GO:0046872">
    <property type="term" value="F:metal ion binding"/>
    <property type="evidence" value="ECO:0007669"/>
    <property type="project" value="UniProtKB-KW"/>
</dbReference>
<dbReference type="SUPFAM" id="SSF54593">
    <property type="entry name" value="Glyoxalase/Bleomycin resistance protein/Dihydroxybiphenyl dioxygenase"/>
    <property type="match status" value="1"/>
</dbReference>
<dbReference type="Pfam" id="PF00903">
    <property type="entry name" value="Glyoxalase"/>
    <property type="match status" value="1"/>
</dbReference>
<dbReference type="PANTHER" id="PTHR43048">
    <property type="entry name" value="METHYLMALONYL-COA EPIMERASE"/>
    <property type="match status" value="1"/>
</dbReference>
<protein>
    <recommendedName>
        <fullName evidence="2">VOC domain-containing protein</fullName>
    </recommendedName>
</protein>
<dbReference type="PANTHER" id="PTHR43048:SF3">
    <property type="entry name" value="METHYLMALONYL-COA EPIMERASE, MITOCHONDRIAL"/>
    <property type="match status" value="1"/>
</dbReference>
<dbReference type="InterPro" id="IPR037523">
    <property type="entry name" value="VOC_core"/>
</dbReference>
<dbReference type="InterPro" id="IPR004360">
    <property type="entry name" value="Glyas_Fos-R_dOase_dom"/>
</dbReference>
<evidence type="ECO:0000259" key="2">
    <source>
        <dbReference type="PROSITE" id="PS51819"/>
    </source>
</evidence>
<proteinExistence type="predicted"/>
<feature type="domain" description="VOC" evidence="2">
    <location>
        <begin position="5"/>
        <end position="127"/>
    </location>
</feature>
<dbReference type="AlphaFoldDB" id="A0A6J4V1I1"/>
<reference evidence="3" key="1">
    <citation type="submission" date="2020-02" db="EMBL/GenBank/DDBJ databases">
        <authorList>
            <person name="Meier V. D."/>
        </authorList>
    </citation>
    <scope>NUCLEOTIDE SEQUENCE</scope>
    <source>
        <strain evidence="3">AVDCRST_MAG43</strain>
    </source>
</reference>
<evidence type="ECO:0000256" key="1">
    <source>
        <dbReference type="ARBA" id="ARBA00022723"/>
    </source>
</evidence>